<dbReference type="GO" id="GO:0003677">
    <property type="term" value="F:DNA binding"/>
    <property type="evidence" value="ECO:0007669"/>
    <property type="project" value="InterPro"/>
</dbReference>
<dbReference type="RefSeq" id="WP_004739670.1">
    <property type="nucleotide sequence ID" value="NZ_CP061578.1"/>
</dbReference>
<proteinExistence type="predicted"/>
<dbReference type="GO" id="GO:0006310">
    <property type="term" value="P:DNA recombination"/>
    <property type="evidence" value="ECO:0007669"/>
    <property type="project" value="UniProtKB-KW"/>
</dbReference>
<dbReference type="GO" id="GO:0015074">
    <property type="term" value="P:DNA integration"/>
    <property type="evidence" value="ECO:0007669"/>
    <property type="project" value="InterPro"/>
</dbReference>
<dbReference type="InterPro" id="IPR002104">
    <property type="entry name" value="Integrase_catalytic"/>
</dbReference>
<evidence type="ECO:0000313" key="3">
    <source>
        <dbReference type="Proteomes" id="UP000516672"/>
    </source>
</evidence>
<dbReference type="InterPro" id="IPR011010">
    <property type="entry name" value="DNA_brk_join_enz"/>
</dbReference>
<dbReference type="SUPFAM" id="SSF56349">
    <property type="entry name" value="DNA breaking-rejoining enzymes"/>
    <property type="match status" value="1"/>
</dbReference>
<evidence type="ECO:0000313" key="2">
    <source>
        <dbReference type="EMBL" id="QOD72475.1"/>
    </source>
</evidence>
<reference evidence="2 3" key="1">
    <citation type="submission" date="2020-09" db="EMBL/GenBank/DDBJ databases">
        <authorList>
            <person name="Chen F.-J."/>
            <person name="Lee Y.-T."/>
        </authorList>
    </citation>
    <scope>NUCLEOTIDE SEQUENCE [LARGE SCALE GENOMIC DNA]</scope>
    <source>
        <strain evidence="2 3">AS42</strain>
    </source>
</reference>
<dbReference type="Gene3D" id="1.10.443.10">
    <property type="entry name" value="Intergrase catalytic core"/>
    <property type="match status" value="1"/>
</dbReference>
<dbReference type="EMBL" id="CP061828">
    <property type="protein sequence ID" value="QOD72475.1"/>
    <property type="molecule type" value="Genomic_DNA"/>
</dbReference>
<name>A0A7H2SAQ1_9GAMM</name>
<accession>A0A7H2SAQ1</accession>
<evidence type="ECO:0000256" key="1">
    <source>
        <dbReference type="ARBA" id="ARBA00023172"/>
    </source>
</evidence>
<organism evidence="2 3">
    <name type="scientific">Acinetobacter seifertii</name>
    <dbReference type="NCBI Taxonomy" id="1530123"/>
    <lineage>
        <taxon>Bacteria</taxon>
        <taxon>Pseudomonadati</taxon>
        <taxon>Pseudomonadota</taxon>
        <taxon>Gammaproteobacteria</taxon>
        <taxon>Moraxellales</taxon>
        <taxon>Moraxellaceae</taxon>
        <taxon>Acinetobacter</taxon>
        <taxon>Acinetobacter calcoaceticus/baumannii complex</taxon>
    </lineage>
</organism>
<dbReference type="CDD" id="cd00397">
    <property type="entry name" value="DNA_BRE_C"/>
    <property type="match status" value="1"/>
</dbReference>
<dbReference type="Proteomes" id="UP000516672">
    <property type="component" value="Chromosome"/>
</dbReference>
<sequence length="436" mass="51221">MAYVKKIYVNYKDCSTQTTLVLPCILTEKGIIISHLRYLAWFNSKSEAWKERSCYALKLLLKYINAVPQIENATKLLKAFTEALITGTVDPTARTDSLDLYWRPRTVRDTNNLLFHITHYTDFLMLQDEHSTIRVNPFRKATSYEERLNWCAYYHKQAHVFLNHLTKKDLSQQQVRLVGSFNEELIDFEYAVRFPEDQIERLIYLGFERNGKYDYKSQAITMLMNYGGLRKSEIFHIFTSDITLNPNRPKEALVRVYHPELGTSPDPQFKNRREFLLSKTSFKPRNNYLFTERLYAGWKSPLLTSKQGYLEVVFNPPEKAKEFLVIWANYLKFQRVEPLKSNPHPFAFTNTLGEPETIKNFQRLHKNAVERIGLICKKDHGTTEHGHRHAYGFRARQAGLNQVEIQKAMHHKSPTSCLVYIKPTLEEVQEKLREIQ</sequence>
<dbReference type="PROSITE" id="PS51898">
    <property type="entry name" value="TYR_RECOMBINASE"/>
    <property type="match status" value="1"/>
</dbReference>
<gene>
    <name evidence="2" type="ORF">IC779_15560</name>
</gene>
<protein>
    <submittedName>
        <fullName evidence="2">Site-specific integrase</fullName>
    </submittedName>
</protein>
<dbReference type="AlphaFoldDB" id="A0A7H2SAQ1"/>
<dbReference type="InterPro" id="IPR013762">
    <property type="entry name" value="Integrase-like_cat_sf"/>
</dbReference>
<reference evidence="3" key="2">
    <citation type="submission" date="2020-10" db="EMBL/GenBank/DDBJ databases">
        <title>Clinical and molecular characterization of Acinetobacter seifertii in Taiwan.</title>
        <authorList>
            <person name="Li L.-H."/>
            <person name="Yang Y.-S."/>
            <person name="Sun J.-R."/>
            <person name="Huang T.-W."/>
            <person name="Huang W.-C."/>
            <person name="Wang Y.-C."/>
            <person name="Kuo T.-H."/>
            <person name="Kuo S.-C."/>
            <person name="Chen T.-L."/>
        </authorList>
    </citation>
    <scope>NUCLEOTIDE SEQUENCE [LARGE SCALE GENOMIC DNA]</scope>
    <source>
        <strain evidence="3">AS42</strain>
    </source>
</reference>
<dbReference type="NCBIfam" id="NF040693">
    <property type="entry name" value="recomb_GmtY"/>
    <property type="match status" value="1"/>
</dbReference>
<keyword evidence="1" id="KW-0233">DNA recombination</keyword>